<reference evidence="1 2" key="1">
    <citation type="journal article" name="Sci. Rep.">
        <title>Genome-scale phylogenetic analyses confirm Olpidium as the closest living zoosporic fungus to the non-flagellated, terrestrial fungi.</title>
        <authorList>
            <person name="Chang Y."/>
            <person name="Rochon D."/>
            <person name="Sekimoto S."/>
            <person name="Wang Y."/>
            <person name="Chovatia M."/>
            <person name="Sandor L."/>
            <person name="Salamov A."/>
            <person name="Grigoriev I.V."/>
            <person name="Stajich J.E."/>
            <person name="Spatafora J.W."/>
        </authorList>
    </citation>
    <scope>NUCLEOTIDE SEQUENCE [LARGE SCALE GENOMIC DNA]</scope>
    <source>
        <strain evidence="1">S191</strain>
    </source>
</reference>
<dbReference type="EMBL" id="JAEFCI010004902">
    <property type="protein sequence ID" value="KAG5460648.1"/>
    <property type="molecule type" value="Genomic_DNA"/>
</dbReference>
<name>A0A8H7ZW52_9FUNG</name>
<dbReference type="Proteomes" id="UP000673691">
    <property type="component" value="Unassembled WGS sequence"/>
</dbReference>
<proteinExistence type="predicted"/>
<organism evidence="1 2">
    <name type="scientific">Olpidium bornovanus</name>
    <dbReference type="NCBI Taxonomy" id="278681"/>
    <lineage>
        <taxon>Eukaryota</taxon>
        <taxon>Fungi</taxon>
        <taxon>Fungi incertae sedis</taxon>
        <taxon>Olpidiomycota</taxon>
        <taxon>Olpidiomycotina</taxon>
        <taxon>Olpidiomycetes</taxon>
        <taxon>Olpidiales</taxon>
        <taxon>Olpidiaceae</taxon>
        <taxon>Olpidium</taxon>
    </lineage>
</organism>
<accession>A0A8H7ZW52</accession>
<protein>
    <submittedName>
        <fullName evidence="1">Uncharacterized protein</fullName>
    </submittedName>
</protein>
<evidence type="ECO:0000313" key="1">
    <source>
        <dbReference type="EMBL" id="KAG5460648.1"/>
    </source>
</evidence>
<sequence>MPERSIQTLPSSIAFNTIEKSSLTKIMSAASLATSVPLLPMEMPMSASLSAGASLTPSPVIATTSPAAWNARTIIILCLGVVRANTVTDLIASCSCHSESESSWGPVRHEFNPDVGIPSLRAIDSAVLSAEQCAGHDLLLTRQAVPTCTPTTAAAAHSPASPVIITTLTPPPSNSVMVLSIPRRGGSYMAKNPTKHMSPLAPAESSLPNAAATIRSPPEARDSARWATDSWVAASKGTAVLAEVSGRRTLGLRNHRGAQGRRLLQVLRDRR</sequence>
<keyword evidence="2" id="KW-1185">Reference proteome</keyword>
<comment type="caution">
    <text evidence="1">The sequence shown here is derived from an EMBL/GenBank/DDBJ whole genome shotgun (WGS) entry which is preliminary data.</text>
</comment>
<gene>
    <name evidence="1" type="ORF">BJ554DRAFT_7277</name>
</gene>
<evidence type="ECO:0000313" key="2">
    <source>
        <dbReference type="Proteomes" id="UP000673691"/>
    </source>
</evidence>
<dbReference type="AlphaFoldDB" id="A0A8H7ZW52"/>
<dbReference type="OrthoDB" id="10255091at2759"/>